<accession>A0AAD4S8U0</accession>
<dbReference type="Gene3D" id="1.10.510.10">
    <property type="entry name" value="Transferase(Phosphotransferase) domain 1"/>
    <property type="match status" value="1"/>
</dbReference>
<dbReference type="Pfam" id="PF08263">
    <property type="entry name" value="LRRNT_2"/>
    <property type="match status" value="1"/>
</dbReference>
<dbReference type="Pfam" id="PF13855">
    <property type="entry name" value="LRR_8"/>
    <property type="match status" value="2"/>
</dbReference>
<keyword evidence="11" id="KW-0677">Repeat</keyword>
<organism evidence="24 25">
    <name type="scientific">Papaver atlanticum</name>
    <dbReference type="NCBI Taxonomy" id="357466"/>
    <lineage>
        <taxon>Eukaryota</taxon>
        <taxon>Viridiplantae</taxon>
        <taxon>Streptophyta</taxon>
        <taxon>Embryophyta</taxon>
        <taxon>Tracheophyta</taxon>
        <taxon>Spermatophyta</taxon>
        <taxon>Magnoliopsida</taxon>
        <taxon>Ranunculales</taxon>
        <taxon>Papaveraceae</taxon>
        <taxon>Papaveroideae</taxon>
        <taxon>Papaver</taxon>
    </lineage>
</organism>
<keyword evidence="13" id="KW-0418">Kinase</keyword>
<keyword evidence="12 21" id="KW-0547">Nucleotide-binding</keyword>
<dbReference type="InterPro" id="IPR011009">
    <property type="entry name" value="Kinase-like_dom_sf"/>
</dbReference>
<dbReference type="FunFam" id="3.30.200.20:FF:000432">
    <property type="entry name" value="LRR receptor-like serine/threonine-protein kinase EFR"/>
    <property type="match status" value="1"/>
</dbReference>
<evidence type="ECO:0000256" key="12">
    <source>
        <dbReference type="ARBA" id="ARBA00022741"/>
    </source>
</evidence>
<dbReference type="InterPro" id="IPR017441">
    <property type="entry name" value="Protein_kinase_ATP_BS"/>
</dbReference>
<evidence type="ECO:0000256" key="21">
    <source>
        <dbReference type="PROSITE-ProRule" id="PRU10141"/>
    </source>
</evidence>
<dbReference type="PROSITE" id="PS00107">
    <property type="entry name" value="PROTEIN_KINASE_ATP"/>
    <property type="match status" value="1"/>
</dbReference>
<evidence type="ECO:0000313" key="24">
    <source>
        <dbReference type="EMBL" id="KAI3875392.1"/>
    </source>
</evidence>
<feature type="binding site" evidence="21">
    <location>
        <position position="763"/>
    </location>
    <ligand>
        <name>ATP</name>
        <dbReference type="ChEBI" id="CHEBI:30616"/>
    </ligand>
</feature>
<dbReference type="Gene3D" id="3.80.10.10">
    <property type="entry name" value="Ribonuclease Inhibitor"/>
    <property type="match status" value="3"/>
</dbReference>
<comment type="catalytic activity">
    <reaction evidence="20">
        <text>L-seryl-[protein] + ATP = O-phospho-L-seryl-[protein] + ADP + H(+)</text>
        <dbReference type="Rhea" id="RHEA:17989"/>
        <dbReference type="Rhea" id="RHEA-COMP:9863"/>
        <dbReference type="Rhea" id="RHEA-COMP:11604"/>
        <dbReference type="ChEBI" id="CHEBI:15378"/>
        <dbReference type="ChEBI" id="CHEBI:29999"/>
        <dbReference type="ChEBI" id="CHEBI:30616"/>
        <dbReference type="ChEBI" id="CHEBI:83421"/>
        <dbReference type="ChEBI" id="CHEBI:456216"/>
        <dbReference type="EC" id="2.7.11.1"/>
    </reaction>
</comment>
<dbReference type="SUPFAM" id="SSF56112">
    <property type="entry name" value="Protein kinase-like (PK-like)"/>
    <property type="match status" value="1"/>
</dbReference>
<keyword evidence="5" id="KW-0723">Serine/threonine-protein kinase</keyword>
<evidence type="ECO:0000256" key="10">
    <source>
        <dbReference type="ARBA" id="ARBA00022729"/>
    </source>
</evidence>
<dbReference type="AlphaFoldDB" id="A0AAD4S8U0"/>
<dbReference type="PROSITE" id="PS00108">
    <property type="entry name" value="PROTEIN_KINASE_ST"/>
    <property type="match status" value="1"/>
</dbReference>
<feature type="transmembrane region" description="Helical" evidence="22">
    <location>
        <begin position="675"/>
        <end position="698"/>
    </location>
</feature>
<comment type="catalytic activity">
    <reaction evidence="19">
        <text>L-threonyl-[protein] + ATP = O-phospho-L-threonyl-[protein] + ADP + H(+)</text>
        <dbReference type="Rhea" id="RHEA:46608"/>
        <dbReference type="Rhea" id="RHEA-COMP:11060"/>
        <dbReference type="Rhea" id="RHEA-COMP:11605"/>
        <dbReference type="ChEBI" id="CHEBI:15378"/>
        <dbReference type="ChEBI" id="CHEBI:30013"/>
        <dbReference type="ChEBI" id="CHEBI:30616"/>
        <dbReference type="ChEBI" id="CHEBI:61977"/>
        <dbReference type="ChEBI" id="CHEBI:456216"/>
        <dbReference type="EC" id="2.7.11.1"/>
    </reaction>
</comment>
<dbReference type="SMART" id="SM00220">
    <property type="entry name" value="S_TKc"/>
    <property type="match status" value="1"/>
</dbReference>
<evidence type="ECO:0000256" key="11">
    <source>
        <dbReference type="ARBA" id="ARBA00022737"/>
    </source>
</evidence>
<dbReference type="InterPro" id="IPR003591">
    <property type="entry name" value="Leu-rich_rpt_typical-subtyp"/>
</dbReference>
<proteinExistence type="inferred from homology"/>
<keyword evidence="7" id="KW-0433">Leucine-rich repeat</keyword>
<keyword evidence="10" id="KW-0732">Signal</keyword>
<dbReference type="PANTHER" id="PTHR27000">
    <property type="entry name" value="LEUCINE-RICH REPEAT RECEPTOR-LIKE PROTEIN KINASE FAMILY PROTEIN-RELATED"/>
    <property type="match status" value="1"/>
</dbReference>
<keyword evidence="16 22" id="KW-0472">Membrane</keyword>
<feature type="domain" description="Protein kinase" evidence="23">
    <location>
        <begin position="733"/>
        <end position="1062"/>
    </location>
</feature>
<evidence type="ECO:0000256" key="7">
    <source>
        <dbReference type="ARBA" id="ARBA00022614"/>
    </source>
</evidence>
<evidence type="ECO:0000256" key="15">
    <source>
        <dbReference type="ARBA" id="ARBA00022989"/>
    </source>
</evidence>
<keyword evidence="17" id="KW-0675">Receptor</keyword>
<evidence type="ECO:0000256" key="19">
    <source>
        <dbReference type="ARBA" id="ARBA00047899"/>
    </source>
</evidence>
<dbReference type="InterPro" id="IPR001611">
    <property type="entry name" value="Leu-rich_rpt"/>
</dbReference>
<dbReference type="Pfam" id="PF07714">
    <property type="entry name" value="PK_Tyr_Ser-Thr"/>
    <property type="match status" value="1"/>
</dbReference>
<evidence type="ECO:0000256" key="22">
    <source>
        <dbReference type="SAM" id="Phobius"/>
    </source>
</evidence>
<comment type="subcellular location">
    <subcellularLocation>
        <location evidence="1">Cell membrane</location>
        <topology evidence="1">Single-pass type I membrane protein</topology>
    </subcellularLocation>
</comment>
<evidence type="ECO:0000256" key="20">
    <source>
        <dbReference type="ARBA" id="ARBA00048679"/>
    </source>
</evidence>
<evidence type="ECO:0000256" key="14">
    <source>
        <dbReference type="ARBA" id="ARBA00022840"/>
    </source>
</evidence>
<dbReference type="Pfam" id="PF00560">
    <property type="entry name" value="LRR_1"/>
    <property type="match status" value="9"/>
</dbReference>
<comment type="similarity">
    <text evidence="2">Belongs to the protein kinase superfamily. Ser/Thr protein kinase family.</text>
</comment>
<evidence type="ECO:0000256" key="17">
    <source>
        <dbReference type="ARBA" id="ARBA00023170"/>
    </source>
</evidence>
<sequence>MKLLPQHQKHFNFSTTKLLLCSLALFISYVSMNINCLAAINDDNKSSDRLALIAFKNEITEDPFGILSLWNNKNNSLHFCQWRGVTCSRLHPSRVTGIDLRSQRLVGSISPHIGNLSFLNDLYLSNNSLNGEIPQQIGRLFRLKHLGLSNNSLEGVIPHNITHCSNLIHLNISRNNLVGSIPNELGYLTNLKMLLLGNNNLSGVIPTSLGNLSSSSFTHLRLGNNNLEGRIPYTLSQLTGLKNLVLHSNRLSGIVPSPLYNISSLEIFSLVDNQLHGTIPFDIGFTLPNLTYFSVVSNYFSGTIPSSFSNSSRLEYLLLGINKLVGSVPYNLCSSNSLTWLLLSYNDLGSGKANDLDFLDSIINCTSLKYLYLDFNNFGGVLPISIANFTENLDILNFRDNQLYGSIPTGIQNLVGLTNLLLGSNQFTGNIPPGIGNLQNLGNLDLGTNKFSGSIPSSLGNLTRLINLYLPYNNLTGLIPSSLGNCTSLQNLLLQNNRLSGNIPKQVFQLSSLSITLNLGNNLFTGSLPLEVGNLKNIGVLDLSENKLSGEIPSTIGECLSLTYLNLQGNFFQGNIPPSITFLKGLHELSLSHNNLSGTIPKGFENLTLSKLDLSYNNLEGVIPKDGVFKNISAIYIDGNSKLCGGIPDLKLPNCSVPTNPNMEQKLGKSKPVKVIIISIVIAVILLTLVVFSLYMYWRKKPKTKLRLTTLDVANRYMGVSYNELLKATNGFNDSTNLLGVGSFGSVYKGILRKDESKPVAVKVLHLQKRGATKSFMAECDALRKVRHRNLLKNVTCCSSTDFQGTSFKALVFEFMVNGSLENWLHPTVSDTHNADQLQETNLNLERRLSIAIDVASALKYLHHDCESPLVHCDLKPSNVLLDDNLIARVGDFGLAKFLTHTSSPSQQQNEQDASSISIKGSIGYVSLEYGMGDEVSTLGDVYSYGILLLEMFTGKRPTDDMFKDGLNIHNFSKMHAFPERVLDIVDSRLLLELEGENFHNNETNNFHMPRSQRRNGARHTTRQILASIIQIGVICSSELPSNRINMNEVIVDVQAVKNRFIGI</sequence>
<dbReference type="GO" id="GO:0005886">
    <property type="term" value="C:plasma membrane"/>
    <property type="evidence" value="ECO:0007669"/>
    <property type="project" value="UniProtKB-SubCell"/>
</dbReference>
<evidence type="ECO:0000256" key="5">
    <source>
        <dbReference type="ARBA" id="ARBA00022527"/>
    </source>
</evidence>
<dbReference type="FunFam" id="3.80.10.10:FF:000288">
    <property type="entry name" value="LRR receptor-like serine/threonine-protein kinase EFR"/>
    <property type="match status" value="1"/>
</dbReference>
<dbReference type="Proteomes" id="UP001202328">
    <property type="component" value="Unassembled WGS sequence"/>
</dbReference>
<dbReference type="FunFam" id="3.80.10.10:FF:000041">
    <property type="entry name" value="LRR receptor-like serine/threonine-protein kinase ERECTA"/>
    <property type="match status" value="1"/>
</dbReference>
<dbReference type="InterPro" id="IPR008271">
    <property type="entry name" value="Ser/Thr_kinase_AS"/>
</dbReference>
<dbReference type="InterPro" id="IPR032675">
    <property type="entry name" value="LRR_dom_sf"/>
</dbReference>
<keyword evidence="15 22" id="KW-1133">Transmembrane helix</keyword>
<keyword evidence="9 22" id="KW-0812">Transmembrane</keyword>
<keyword evidence="25" id="KW-1185">Reference proteome</keyword>
<keyword evidence="6" id="KW-0597">Phosphoprotein</keyword>
<dbReference type="InterPro" id="IPR001245">
    <property type="entry name" value="Ser-Thr/Tyr_kinase_cat_dom"/>
</dbReference>
<evidence type="ECO:0000256" key="9">
    <source>
        <dbReference type="ARBA" id="ARBA00022692"/>
    </source>
</evidence>
<evidence type="ECO:0000256" key="2">
    <source>
        <dbReference type="ARBA" id="ARBA00008684"/>
    </source>
</evidence>
<keyword evidence="4" id="KW-1003">Cell membrane</keyword>
<dbReference type="GO" id="GO:0005524">
    <property type="term" value="F:ATP binding"/>
    <property type="evidence" value="ECO:0007669"/>
    <property type="project" value="UniProtKB-UniRule"/>
</dbReference>
<dbReference type="SMART" id="SM00369">
    <property type="entry name" value="LRR_TYP"/>
    <property type="match status" value="8"/>
</dbReference>
<comment type="caution">
    <text evidence="24">The sequence shown here is derived from an EMBL/GenBank/DDBJ whole genome shotgun (WGS) entry which is preliminary data.</text>
</comment>
<evidence type="ECO:0000256" key="1">
    <source>
        <dbReference type="ARBA" id="ARBA00004251"/>
    </source>
</evidence>
<dbReference type="SUPFAM" id="SSF52058">
    <property type="entry name" value="L domain-like"/>
    <property type="match status" value="2"/>
</dbReference>
<dbReference type="EC" id="2.7.11.1" evidence="3"/>
<dbReference type="PROSITE" id="PS50011">
    <property type="entry name" value="PROTEIN_KINASE_DOM"/>
    <property type="match status" value="1"/>
</dbReference>
<dbReference type="Gene3D" id="3.30.200.20">
    <property type="entry name" value="Phosphorylase Kinase, domain 1"/>
    <property type="match status" value="1"/>
</dbReference>
<evidence type="ECO:0000259" key="23">
    <source>
        <dbReference type="PROSITE" id="PS50011"/>
    </source>
</evidence>
<evidence type="ECO:0000256" key="6">
    <source>
        <dbReference type="ARBA" id="ARBA00022553"/>
    </source>
</evidence>
<dbReference type="FunFam" id="1.10.510.10:FF:000358">
    <property type="entry name" value="Putative leucine-rich repeat receptor-like serine/threonine-protein kinase"/>
    <property type="match status" value="1"/>
</dbReference>
<protein>
    <recommendedName>
        <fullName evidence="3">non-specific serine/threonine protein kinase</fullName>
        <ecNumber evidence="3">2.7.11.1</ecNumber>
    </recommendedName>
</protein>
<evidence type="ECO:0000256" key="3">
    <source>
        <dbReference type="ARBA" id="ARBA00012513"/>
    </source>
</evidence>
<evidence type="ECO:0000256" key="4">
    <source>
        <dbReference type="ARBA" id="ARBA00022475"/>
    </source>
</evidence>
<evidence type="ECO:0000256" key="8">
    <source>
        <dbReference type="ARBA" id="ARBA00022679"/>
    </source>
</evidence>
<name>A0AAD4S8U0_9MAGN</name>
<dbReference type="PANTHER" id="PTHR27000:SF777">
    <property type="entry name" value="PROTEIN KINASE DOMAIN-CONTAINING PROTEIN"/>
    <property type="match status" value="1"/>
</dbReference>
<evidence type="ECO:0000256" key="16">
    <source>
        <dbReference type="ARBA" id="ARBA00023136"/>
    </source>
</evidence>
<dbReference type="EMBL" id="JAJJMB010012606">
    <property type="protein sequence ID" value="KAI3875392.1"/>
    <property type="molecule type" value="Genomic_DNA"/>
</dbReference>
<keyword evidence="14 21" id="KW-0067">ATP-binding</keyword>
<keyword evidence="8" id="KW-0808">Transferase</keyword>
<evidence type="ECO:0000256" key="13">
    <source>
        <dbReference type="ARBA" id="ARBA00022777"/>
    </source>
</evidence>
<dbReference type="FunFam" id="3.80.10.10:FF:000275">
    <property type="entry name" value="Leucine-rich repeat receptor-like protein kinase"/>
    <property type="match status" value="1"/>
</dbReference>
<evidence type="ECO:0000256" key="18">
    <source>
        <dbReference type="ARBA" id="ARBA00023180"/>
    </source>
</evidence>
<gene>
    <name evidence="24" type="ORF">MKW98_000069</name>
</gene>
<dbReference type="InterPro" id="IPR000719">
    <property type="entry name" value="Prot_kinase_dom"/>
</dbReference>
<keyword evidence="18" id="KW-0325">Glycoprotein</keyword>
<evidence type="ECO:0000313" key="25">
    <source>
        <dbReference type="Proteomes" id="UP001202328"/>
    </source>
</evidence>
<dbReference type="GO" id="GO:0004674">
    <property type="term" value="F:protein serine/threonine kinase activity"/>
    <property type="evidence" value="ECO:0007669"/>
    <property type="project" value="UniProtKB-KW"/>
</dbReference>
<reference evidence="24" key="1">
    <citation type="submission" date="2022-04" db="EMBL/GenBank/DDBJ databases">
        <title>A functionally conserved STORR gene fusion in Papaver species that diverged 16.8 million years ago.</title>
        <authorList>
            <person name="Catania T."/>
        </authorList>
    </citation>
    <scope>NUCLEOTIDE SEQUENCE</scope>
    <source>
        <strain evidence="24">S-188037</strain>
    </source>
</reference>
<dbReference type="InterPro" id="IPR013210">
    <property type="entry name" value="LRR_N_plant-typ"/>
</dbReference>